<evidence type="ECO:0000313" key="3">
    <source>
        <dbReference type="EMBL" id="KIM89670.1"/>
    </source>
</evidence>
<dbReference type="HOGENOM" id="CLU_1482540_0_0_1"/>
<accession>A0A0C3G0F6</accession>
<sequence length="182" mass="20156">MAQKLPVNTSQTPTCDLPATKATDRRTKTSATRNRTKALATAKKRRAPDEENEPDRNPTKHLNKNVGPHAGSTGTNMTNGPELPMSVDKIMQKYAELEDELAQEKAHSESLCNQLEDVTECPGGDKSNMIPRPAGTASTNFSIQVEMGLSGTTKKYDKYKAIQRNLQDLTLNAWIDWTVPWD</sequence>
<keyword evidence="1" id="KW-0175">Coiled coil</keyword>
<dbReference type="AlphaFoldDB" id="A0A0C3G0F6"/>
<reference evidence="4" key="2">
    <citation type="submission" date="2015-01" db="EMBL/GenBank/DDBJ databases">
        <title>Evolutionary Origins and Diversification of the Mycorrhizal Mutualists.</title>
        <authorList>
            <consortium name="DOE Joint Genome Institute"/>
            <consortium name="Mycorrhizal Genomics Consortium"/>
            <person name="Kohler A."/>
            <person name="Kuo A."/>
            <person name="Nagy L.G."/>
            <person name="Floudas D."/>
            <person name="Copeland A."/>
            <person name="Barry K.W."/>
            <person name="Cichocki N."/>
            <person name="Veneault-Fourrey C."/>
            <person name="LaButti K."/>
            <person name="Lindquist E.A."/>
            <person name="Lipzen A."/>
            <person name="Lundell T."/>
            <person name="Morin E."/>
            <person name="Murat C."/>
            <person name="Riley R."/>
            <person name="Ohm R."/>
            <person name="Sun H."/>
            <person name="Tunlid A."/>
            <person name="Henrissat B."/>
            <person name="Grigoriev I.V."/>
            <person name="Hibbett D.S."/>
            <person name="Martin F."/>
        </authorList>
    </citation>
    <scope>NUCLEOTIDE SEQUENCE [LARGE SCALE GENOMIC DNA]</scope>
    <source>
        <strain evidence="4">F 1598</strain>
    </source>
</reference>
<evidence type="ECO:0000313" key="4">
    <source>
        <dbReference type="Proteomes" id="UP000054166"/>
    </source>
</evidence>
<keyword evidence="4" id="KW-1185">Reference proteome</keyword>
<dbReference type="OrthoDB" id="2755069at2759"/>
<evidence type="ECO:0000256" key="1">
    <source>
        <dbReference type="SAM" id="Coils"/>
    </source>
</evidence>
<protein>
    <submittedName>
        <fullName evidence="3">Uncharacterized protein</fullName>
    </submittedName>
</protein>
<feature type="coiled-coil region" evidence="1">
    <location>
        <begin position="87"/>
        <end position="114"/>
    </location>
</feature>
<proteinExistence type="predicted"/>
<gene>
    <name evidence="3" type="ORF">PILCRDRAFT_1993</name>
</gene>
<feature type="region of interest" description="Disordered" evidence="2">
    <location>
        <begin position="1"/>
        <end position="84"/>
    </location>
</feature>
<feature type="compositionally biased region" description="Polar residues" evidence="2">
    <location>
        <begin position="1"/>
        <end position="14"/>
    </location>
</feature>
<evidence type="ECO:0000256" key="2">
    <source>
        <dbReference type="SAM" id="MobiDB-lite"/>
    </source>
</evidence>
<dbReference type="EMBL" id="KN832974">
    <property type="protein sequence ID" value="KIM89670.1"/>
    <property type="molecule type" value="Genomic_DNA"/>
</dbReference>
<name>A0A0C3G0F6_PILCF</name>
<feature type="compositionally biased region" description="Low complexity" evidence="2">
    <location>
        <begin position="31"/>
        <end position="41"/>
    </location>
</feature>
<dbReference type="InParanoid" id="A0A0C3G0F6"/>
<reference evidence="3 4" key="1">
    <citation type="submission" date="2014-04" db="EMBL/GenBank/DDBJ databases">
        <authorList>
            <consortium name="DOE Joint Genome Institute"/>
            <person name="Kuo A."/>
            <person name="Tarkka M."/>
            <person name="Buscot F."/>
            <person name="Kohler A."/>
            <person name="Nagy L.G."/>
            <person name="Floudas D."/>
            <person name="Copeland A."/>
            <person name="Barry K.W."/>
            <person name="Cichocki N."/>
            <person name="Veneault-Fourrey C."/>
            <person name="LaButti K."/>
            <person name="Lindquist E.A."/>
            <person name="Lipzen A."/>
            <person name="Lundell T."/>
            <person name="Morin E."/>
            <person name="Murat C."/>
            <person name="Sun H."/>
            <person name="Tunlid A."/>
            <person name="Henrissat B."/>
            <person name="Grigoriev I.V."/>
            <person name="Hibbett D.S."/>
            <person name="Martin F."/>
            <person name="Nordberg H.P."/>
            <person name="Cantor M.N."/>
            <person name="Hua S.X."/>
        </authorList>
    </citation>
    <scope>NUCLEOTIDE SEQUENCE [LARGE SCALE GENOMIC DNA]</scope>
    <source>
        <strain evidence="3 4">F 1598</strain>
    </source>
</reference>
<dbReference type="Proteomes" id="UP000054166">
    <property type="component" value="Unassembled WGS sequence"/>
</dbReference>
<organism evidence="3 4">
    <name type="scientific">Piloderma croceum (strain F 1598)</name>
    <dbReference type="NCBI Taxonomy" id="765440"/>
    <lineage>
        <taxon>Eukaryota</taxon>
        <taxon>Fungi</taxon>
        <taxon>Dikarya</taxon>
        <taxon>Basidiomycota</taxon>
        <taxon>Agaricomycotina</taxon>
        <taxon>Agaricomycetes</taxon>
        <taxon>Agaricomycetidae</taxon>
        <taxon>Atheliales</taxon>
        <taxon>Atheliaceae</taxon>
        <taxon>Piloderma</taxon>
    </lineage>
</organism>